<proteinExistence type="predicted"/>
<dbReference type="OrthoDB" id="5419659at2"/>
<protein>
    <recommendedName>
        <fullName evidence="3">HicB-like antitoxin of toxin-antitoxin system domain-containing protein</fullName>
    </recommendedName>
</protein>
<keyword evidence="2" id="KW-1185">Reference proteome</keyword>
<evidence type="ECO:0008006" key="3">
    <source>
        <dbReference type="Google" id="ProtNLM"/>
    </source>
</evidence>
<dbReference type="HOGENOM" id="CLU_114047_0_3_9"/>
<dbReference type="EMBL" id="GG698802">
    <property type="protein sequence ID" value="EEU31185.1"/>
    <property type="molecule type" value="Genomic_DNA"/>
</dbReference>
<evidence type="ECO:0000313" key="1">
    <source>
        <dbReference type="EMBL" id="EEU31185.1"/>
    </source>
</evidence>
<dbReference type="Proteomes" id="UP000003987">
    <property type="component" value="Unassembled WGS sequence"/>
</dbReference>
<sequence length="91" mass="10250">MDYHIVSYPAVISEEAGKTKVHFPDLPAADVLDDNKWNALMRAEIGLALTVIDLESHHEEVPKPTDLEKVIEKFQTDKVSVQAITTDLDEY</sequence>
<dbReference type="AlphaFoldDB" id="C7XTL2"/>
<dbReference type="STRING" id="575594.HMPREF0501_00590"/>
<organism evidence="1 2">
    <name type="scientific">Limosilactobacillus coleohominis 101-4-CHN</name>
    <dbReference type="NCBI Taxonomy" id="575594"/>
    <lineage>
        <taxon>Bacteria</taxon>
        <taxon>Bacillati</taxon>
        <taxon>Bacillota</taxon>
        <taxon>Bacilli</taxon>
        <taxon>Lactobacillales</taxon>
        <taxon>Lactobacillaceae</taxon>
        <taxon>Limosilactobacillus</taxon>
    </lineage>
</organism>
<reference evidence="1 2" key="1">
    <citation type="submission" date="2009-06" db="EMBL/GenBank/DDBJ databases">
        <title>The Genome Sequence of Lactobacillus coleohominis strain 101-4-CHN.</title>
        <authorList>
            <consortium name="The Broad Institute Genome Sequencing Platform"/>
            <person name="Ward D."/>
            <person name="Young S.K."/>
            <person name="Zeng Q."/>
            <person name="Koehrsen M."/>
            <person name="Alvarado L."/>
            <person name="Berlin A."/>
            <person name="Borenstein D."/>
            <person name="Chen Z."/>
            <person name="Engels R."/>
            <person name="Freedman E."/>
            <person name="Gellesch M."/>
            <person name="Goldberg J."/>
            <person name="Griggs A."/>
            <person name="Gujja S."/>
            <person name="Heiman D."/>
            <person name="Hepburn T."/>
            <person name="Howarth C."/>
            <person name="Jen D."/>
            <person name="Larson L."/>
            <person name="Lewis B."/>
            <person name="Mehta T."/>
            <person name="Park D."/>
            <person name="Pearson M."/>
            <person name="Roberts A."/>
            <person name="Saif S."/>
            <person name="Shea T."/>
            <person name="Shenoy N."/>
            <person name="Sisk P."/>
            <person name="Stolte C."/>
            <person name="Sykes S."/>
            <person name="Walk T."/>
            <person name="White J."/>
            <person name="Yandava C."/>
            <person name="Liu Y."/>
            <person name="Xu Q."/>
            <person name="Lander E."/>
            <person name="Nusbaum C."/>
            <person name="Galagan J."/>
            <person name="Birren B."/>
        </authorList>
    </citation>
    <scope>NUCLEOTIDE SEQUENCE [LARGE SCALE GENOMIC DNA]</scope>
    <source>
        <strain evidence="1 2">101-4-CHN</strain>
    </source>
</reference>
<dbReference type="RefSeq" id="WP_006916386.1">
    <property type="nucleotide sequence ID" value="NZ_GG698802.1"/>
</dbReference>
<accession>C7XTL2</accession>
<dbReference type="Gene3D" id="3.30.160.250">
    <property type="match status" value="1"/>
</dbReference>
<gene>
    <name evidence="1" type="ORF">HMPREF0501_00590</name>
</gene>
<evidence type="ECO:0000313" key="2">
    <source>
        <dbReference type="Proteomes" id="UP000003987"/>
    </source>
</evidence>
<name>C7XTL2_9LACO</name>
<dbReference type="eggNOG" id="ENOG5030AJ1">
    <property type="taxonomic scope" value="Bacteria"/>
</dbReference>